<dbReference type="Proteomes" id="UP000187059">
    <property type="component" value="Chromosome"/>
</dbReference>
<dbReference type="EMBL" id="CP015093">
    <property type="protein sequence ID" value="APZ54415.1"/>
    <property type="molecule type" value="Genomic_DNA"/>
</dbReference>
<evidence type="ECO:0000313" key="3">
    <source>
        <dbReference type="Proteomes" id="UP000187059"/>
    </source>
</evidence>
<dbReference type="KEGG" id="paby:Ga0080574_TMP4081"/>
<evidence type="ECO:0000256" key="1">
    <source>
        <dbReference type="SAM" id="SignalP"/>
    </source>
</evidence>
<dbReference type="AlphaFoldDB" id="A0A1P8UYE3"/>
<organism evidence="2 3">
    <name type="scientific">Salipiger abyssi</name>
    <dbReference type="NCBI Taxonomy" id="1250539"/>
    <lineage>
        <taxon>Bacteria</taxon>
        <taxon>Pseudomonadati</taxon>
        <taxon>Pseudomonadota</taxon>
        <taxon>Alphaproteobacteria</taxon>
        <taxon>Rhodobacterales</taxon>
        <taxon>Roseobacteraceae</taxon>
        <taxon>Salipiger</taxon>
    </lineage>
</organism>
<sequence precursor="true">MIRVFALAFAAATLFALPAAEAGNGFFGGKHKSLQSNARNPSPGAGYQGQTYVTPGGCSYSRAQVPGYKPTWHLILNGAEIGLTNAHRRCPTMLGDYERL</sequence>
<dbReference type="RefSeq" id="WP_076703861.1">
    <property type="nucleotide sequence ID" value="NZ_CP015093.1"/>
</dbReference>
<keyword evidence="3" id="KW-1185">Reference proteome</keyword>
<proteinExistence type="predicted"/>
<feature type="signal peptide" evidence="1">
    <location>
        <begin position="1"/>
        <end position="22"/>
    </location>
</feature>
<evidence type="ECO:0000313" key="2">
    <source>
        <dbReference type="EMBL" id="APZ54415.1"/>
    </source>
</evidence>
<accession>A0A1P8UYE3</accession>
<keyword evidence="1" id="KW-0732">Signal</keyword>
<name>A0A1P8UYE3_9RHOB</name>
<dbReference type="OrthoDB" id="7875167at2"/>
<protein>
    <submittedName>
        <fullName evidence="2">Uncharacterized protein</fullName>
    </submittedName>
</protein>
<reference evidence="2 3" key="1">
    <citation type="submission" date="2016-04" db="EMBL/GenBank/DDBJ databases">
        <title>Deep-sea bacteria in the southern Pacific.</title>
        <authorList>
            <person name="Tang K."/>
        </authorList>
    </citation>
    <scope>NUCLEOTIDE SEQUENCE [LARGE SCALE GENOMIC DNA]</scope>
    <source>
        <strain evidence="2 3">JLT2014</strain>
    </source>
</reference>
<feature type="chain" id="PRO_5012365588" evidence="1">
    <location>
        <begin position="23"/>
        <end position="100"/>
    </location>
</feature>
<gene>
    <name evidence="2" type="ORF">Ga0080574_TMP4081</name>
</gene>